<dbReference type="PANTHER" id="PTHR12905:SF0">
    <property type="entry name" value="CALCINEURIN-LIKE PHOSPHOESTERASE DOMAIN-CONTAINING PROTEIN"/>
    <property type="match status" value="1"/>
</dbReference>
<evidence type="ECO:0000259" key="1">
    <source>
        <dbReference type="Pfam" id="PF00149"/>
    </source>
</evidence>
<reference evidence="2" key="1">
    <citation type="submission" date="2021-01" db="EMBL/GenBank/DDBJ databases">
        <authorList>
            <person name="Corre E."/>
            <person name="Pelletier E."/>
            <person name="Niang G."/>
            <person name="Scheremetjew M."/>
            <person name="Finn R."/>
            <person name="Kale V."/>
            <person name="Holt S."/>
            <person name="Cochrane G."/>
            <person name="Meng A."/>
            <person name="Brown T."/>
            <person name="Cohen L."/>
        </authorList>
    </citation>
    <scope>NUCLEOTIDE SEQUENCE</scope>
    <source>
        <strain evidence="2">CCAP1064/1</strain>
    </source>
</reference>
<feature type="domain" description="Calcineurin-like phosphoesterase" evidence="1">
    <location>
        <begin position="23"/>
        <end position="216"/>
    </location>
</feature>
<accession>A0A7S0CFT5</accession>
<dbReference type="Pfam" id="PF00149">
    <property type="entry name" value="Metallophos"/>
    <property type="match status" value="1"/>
</dbReference>
<dbReference type="CDD" id="cd07379">
    <property type="entry name" value="MPP_239FB"/>
    <property type="match status" value="1"/>
</dbReference>
<name>A0A7S0CFT5_9STRA</name>
<dbReference type="InterPro" id="IPR004843">
    <property type="entry name" value="Calcineurin-like_PHP"/>
</dbReference>
<organism evidence="2">
    <name type="scientific">Proboscia inermis</name>
    <dbReference type="NCBI Taxonomy" id="420281"/>
    <lineage>
        <taxon>Eukaryota</taxon>
        <taxon>Sar</taxon>
        <taxon>Stramenopiles</taxon>
        <taxon>Ochrophyta</taxon>
        <taxon>Bacillariophyta</taxon>
        <taxon>Coscinodiscophyceae</taxon>
        <taxon>Rhizosoleniophycidae</taxon>
        <taxon>Rhizosoleniales</taxon>
        <taxon>Rhizosoleniaceae</taxon>
        <taxon>Proboscia</taxon>
    </lineage>
</organism>
<dbReference type="Gene3D" id="3.60.21.10">
    <property type="match status" value="1"/>
</dbReference>
<dbReference type="SUPFAM" id="SSF56300">
    <property type="entry name" value="Metallo-dependent phosphatases"/>
    <property type="match status" value="1"/>
</dbReference>
<dbReference type="EMBL" id="HBEL01036219">
    <property type="protein sequence ID" value="CAD8420814.1"/>
    <property type="molecule type" value="Transcribed_RNA"/>
</dbReference>
<dbReference type="InterPro" id="IPR051693">
    <property type="entry name" value="UPF0046_metallophosphoest"/>
</dbReference>
<protein>
    <recommendedName>
        <fullName evidence="1">Calcineurin-like phosphoesterase domain-containing protein</fullName>
    </recommendedName>
</protein>
<dbReference type="AlphaFoldDB" id="A0A7S0CFT5"/>
<dbReference type="GO" id="GO:0016787">
    <property type="term" value="F:hydrolase activity"/>
    <property type="evidence" value="ECO:0007669"/>
    <property type="project" value="InterPro"/>
</dbReference>
<dbReference type="InterPro" id="IPR029052">
    <property type="entry name" value="Metallo-depent_PP-like"/>
</dbReference>
<sequence length="368" mass="41861">MYDKKERCIPKKDSCYFSGVTRIVCMSDSHGKHRSISIPKGDVLIHGGDFTNTGEPKTIKDLSAFFLQTKISHGFQEVICIAGNHDLTFHADHYKKVNKRFHGERPHDINEARQNLRNCTYLEDNGCTISNESMQVYGSPWQPEFLDWAFNLPRGKPLRDIWSKIPGSTDILITHGPPLGRGDLCRGGNRAGCYDLLQEVQQRVKPRLHIFGHIHEGYGVSTDGVTTFVNASNLNFFYAPHNPCIVIDLPHDTSQKAIIIKPQCNLTFPMFLHWLKEKRCFDFLVSALEGNKNNINNSITGLYNTADSIHLAQVSESCFPQGNALLNEDTYKIIQEFFLCSSETEFEHKANLELRRALSQLYAESYKY</sequence>
<proteinExistence type="predicted"/>
<dbReference type="PANTHER" id="PTHR12905">
    <property type="entry name" value="METALLOPHOSPHOESTERASE"/>
    <property type="match status" value="1"/>
</dbReference>
<evidence type="ECO:0000313" key="2">
    <source>
        <dbReference type="EMBL" id="CAD8420814.1"/>
    </source>
</evidence>
<gene>
    <name evidence="2" type="ORF">PINE0816_LOCUS16965</name>
</gene>